<dbReference type="RefSeq" id="WP_310537469.1">
    <property type="nucleotide sequence ID" value="NZ_BAAAOC010000088.1"/>
</dbReference>
<dbReference type="NCBIfam" id="TIGR00762">
    <property type="entry name" value="DegV"/>
    <property type="match status" value="1"/>
</dbReference>
<dbReference type="InterPro" id="IPR003797">
    <property type="entry name" value="DegV"/>
</dbReference>
<dbReference type="PANTHER" id="PTHR33434:SF2">
    <property type="entry name" value="FATTY ACID-BINDING PROTEIN TM_1468"/>
    <property type="match status" value="1"/>
</dbReference>
<keyword evidence="3" id="KW-1185">Reference proteome</keyword>
<dbReference type="EMBL" id="JAVKGT010000018">
    <property type="protein sequence ID" value="MDR5712088.1"/>
    <property type="molecule type" value="Genomic_DNA"/>
</dbReference>
<dbReference type="PROSITE" id="PS51482">
    <property type="entry name" value="DEGV"/>
    <property type="match status" value="1"/>
</dbReference>
<accession>A0ABU1FTZ7</accession>
<evidence type="ECO:0000313" key="3">
    <source>
        <dbReference type="Proteomes" id="UP001260872"/>
    </source>
</evidence>
<dbReference type="InterPro" id="IPR050270">
    <property type="entry name" value="DegV_domain_contain"/>
</dbReference>
<name>A0ABU1FTZ7_9MICC</name>
<dbReference type="Pfam" id="PF02645">
    <property type="entry name" value="DegV"/>
    <property type="match status" value="1"/>
</dbReference>
<comment type="caution">
    <text evidence="2">The sequence shown here is derived from an EMBL/GenBank/DDBJ whole genome shotgun (WGS) entry which is preliminary data.</text>
</comment>
<protein>
    <submittedName>
        <fullName evidence="2">DegV family protein</fullName>
    </submittedName>
</protein>
<gene>
    <name evidence="2" type="ORF">RH857_08090</name>
</gene>
<keyword evidence="1" id="KW-0446">Lipid-binding</keyword>
<sequence>MSAQAEAEARTEAWLASVEARLEARRSAIRGPKPSRRRRRGRIAVVTDSAAALPQDDAGGVRLGRLARTVVQVPIPVMIERSHHETQIYPEASEELRRDLPLALAQGAAVRTSRPSPGRLAETYRALAKEGFAGIVSVHLSSRLSGTVDAARLAAEEVPVPVHVVDSKQAGLALGHAVIEAAITAQLGGTLAQTSEVAERTAAASTAFVTVPSLEQLRRGGRITALASLLGSLLWVKPLLELKDGELHLLERPRTWPRAVERLLAVSRTAAQQEHAAAAGQVQLGVHCFGEYQQALRLAESLQPAVSGPVPVLDLPPALGAHLGLGAMAVTVSRPASYSFPSSAAPR</sequence>
<organism evidence="2 3">
    <name type="scientific">Nesterenkonia flava</name>
    <dbReference type="NCBI Taxonomy" id="469799"/>
    <lineage>
        <taxon>Bacteria</taxon>
        <taxon>Bacillati</taxon>
        <taxon>Actinomycetota</taxon>
        <taxon>Actinomycetes</taxon>
        <taxon>Micrococcales</taxon>
        <taxon>Micrococcaceae</taxon>
        <taxon>Nesterenkonia</taxon>
    </lineage>
</organism>
<evidence type="ECO:0000313" key="2">
    <source>
        <dbReference type="EMBL" id="MDR5712088.1"/>
    </source>
</evidence>
<dbReference type="PANTHER" id="PTHR33434">
    <property type="entry name" value="DEGV DOMAIN-CONTAINING PROTEIN DR_1986-RELATED"/>
    <property type="match status" value="1"/>
</dbReference>
<evidence type="ECO:0000256" key="1">
    <source>
        <dbReference type="ARBA" id="ARBA00023121"/>
    </source>
</evidence>
<proteinExistence type="predicted"/>
<dbReference type="InterPro" id="IPR043168">
    <property type="entry name" value="DegV_C"/>
</dbReference>
<dbReference type="SUPFAM" id="SSF82549">
    <property type="entry name" value="DAK1/DegV-like"/>
    <property type="match status" value="1"/>
</dbReference>
<dbReference type="Gene3D" id="3.30.1180.10">
    <property type="match status" value="1"/>
</dbReference>
<dbReference type="Gene3D" id="3.40.50.10170">
    <property type="match status" value="1"/>
</dbReference>
<dbReference type="Proteomes" id="UP001260872">
    <property type="component" value="Unassembled WGS sequence"/>
</dbReference>
<reference evidence="3" key="1">
    <citation type="submission" date="2023-07" db="EMBL/GenBank/DDBJ databases">
        <title>Description of three actinobacteria isolated from air of manufacturing shop in a pharmaceutical factory.</title>
        <authorList>
            <person name="Zhang D.-F."/>
        </authorList>
    </citation>
    <scope>NUCLEOTIDE SEQUENCE [LARGE SCALE GENOMIC DNA]</scope>
    <source>
        <strain evidence="3">CCTCC AB 207010</strain>
    </source>
</reference>